<organism evidence="2 3">
    <name type="scientific">Aspergillus mulundensis</name>
    <dbReference type="NCBI Taxonomy" id="1810919"/>
    <lineage>
        <taxon>Eukaryota</taxon>
        <taxon>Fungi</taxon>
        <taxon>Dikarya</taxon>
        <taxon>Ascomycota</taxon>
        <taxon>Pezizomycotina</taxon>
        <taxon>Eurotiomycetes</taxon>
        <taxon>Eurotiomycetidae</taxon>
        <taxon>Eurotiales</taxon>
        <taxon>Aspergillaceae</taxon>
        <taxon>Aspergillus</taxon>
        <taxon>Aspergillus subgen. Nidulantes</taxon>
    </lineage>
</organism>
<accession>A0A3D8S5H6</accession>
<dbReference type="Proteomes" id="UP000256690">
    <property type="component" value="Unassembled WGS sequence"/>
</dbReference>
<keyword evidence="1" id="KW-0560">Oxidoreductase</keyword>
<dbReference type="GeneID" id="38115492"/>
<dbReference type="OrthoDB" id="74360at2759"/>
<reference evidence="2 3" key="1">
    <citation type="journal article" date="2018" name="IMA Fungus">
        <title>IMA Genome-F 9: Draft genome sequence of Annulohypoxylon stygium, Aspergillus mulundensis, Berkeleyomyces basicola (syn. Thielaviopsis basicola), Ceratocystis smalleyi, two Cercospora beticola strains, Coleophoma cylindrospora, Fusarium fracticaudum, Phialophora cf. hyalina, and Morchella septimelata.</title>
        <authorList>
            <person name="Wingfield B.D."/>
            <person name="Bills G.F."/>
            <person name="Dong Y."/>
            <person name="Huang W."/>
            <person name="Nel W.J."/>
            <person name="Swalarsk-Parry B.S."/>
            <person name="Vaghefi N."/>
            <person name="Wilken P.M."/>
            <person name="An Z."/>
            <person name="de Beer Z.W."/>
            <person name="De Vos L."/>
            <person name="Chen L."/>
            <person name="Duong T.A."/>
            <person name="Gao Y."/>
            <person name="Hammerbacher A."/>
            <person name="Kikkert J.R."/>
            <person name="Li Y."/>
            <person name="Li H."/>
            <person name="Li K."/>
            <person name="Li Q."/>
            <person name="Liu X."/>
            <person name="Ma X."/>
            <person name="Naidoo K."/>
            <person name="Pethybridge S.J."/>
            <person name="Sun J."/>
            <person name="Steenkamp E.T."/>
            <person name="van der Nest M.A."/>
            <person name="van Wyk S."/>
            <person name="Wingfield M.J."/>
            <person name="Xiong C."/>
            <person name="Yue Q."/>
            <person name="Zhang X."/>
        </authorList>
    </citation>
    <scope>NUCLEOTIDE SEQUENCE [LARGE SCALE GENOMIC DNA]</scope>
    <source>
        <strain evidence="2 3">DSM 5745</strain>
    </source>
</reference>
<sequence length="626" mass="69046">MSASKIEPGSFNTPVGTFPASCTTPKEAINALAIAEATLSKLNDALSASNTSDISSLFLEEGSFWRDHLCLSWDFRTAKGRDAISSLLSEVPNEKLAQVKISLDASSPFRAPQVTAIDAFGDVTGIQFFITVTTAIGSGRGVIRLAESEGNWSIYTLYTVLQELTGHEERINTRRPFGAVHGARTGRSNWQDRRDESLNLAGDRQPTVLIVGAGQSGLTIAARLRMLGVDCLVIDKETRVGDNWRRRYHQLVLHDPVWFDHMPYVSFPETWPVFTPKDKLAEFFEAYVKLLELDVWTSTNIEGVRWSEEKKEWTVEVVRDVDGRGEKRVLRPRHVIQATGHSGEKNLPNFEGLEGFKGRICHSSEFDGATEVGQGKGAKKKAVVVGSCNSAHDIAQDYYEKGYDVTMVQRSSTCVISSSAIVDIGLKGLYEENGPPVHDADLFLYSIPAEQFKAQQVKITGLQNQHDKEFLAGLANAGFKVDMGPDNAGLLMKYWQRGGGYTIEVGAGRLIADGKIKVKQGQEIAEILASGIRFGDGSELEADELVFATGYKNMHTQTRRIFGDEVADRVDSVWGLNAEGEMRTIWQKTGHPGFWFMGGNLALCRYYSLLLALQIVGVEEGLNHLS</sequence>
<dbReference type="AlphaFoldDB" id="A0A3D8S5H6"/>
<dbReference type="PANTHER" id="PTHR43539">
    <property type="entry name" value="FLAVIN-BINDING MONOOXYGENASE-LIKE PROTEIN (AFU_ORTHOLOGUE AFUA_4G09220)"/>
    <property type="match status" value="1"/>
</dbReference>
<keyword evidence="3" id="KW-1185">Reference proteome</keyword>
<dbReference type="InterPro" id="IPR036188">
    <property type="entry name" value="FAD/NAD-bd_sf"/>
</dbReference>
<dbReference type="GO" id="GO:0004497">
    <property type="term" value="F:monooxygenase activity"/>
    <property type="evidence" value="ECO:0007669"/>
    <property type="project" value="TreeGrafter"/>
</dbReference>
<evidence type="ECO:0000313" key="3">
    <source>
        <dbReference type="Proteomes" id="UP000256690"/>
    </source>
</evidence>
<evidence type="ECO:0000313" key="2">
    <source>
        <dbReference type="EMBL" id="RDW81565.1"/>
    </source>
</evidence>
<dbReference type="EMBL" id="PVWQ01000005">
    <property type="protein sequence ID" value="RDW81565.1"/>
    <property type="molecule type" value="Genomic_DNA"/>
</dbReference>
<dbReference type="GO" id="GO:0050660">
    <property type="term" value="F:flavin adenine dinucleotide binding"/>
    <property type="evidence" value="ECO:0007669"/>
    <property type="project" value="TreeGrafter"/>
</dbReference>
<dbReference type="Gene3D" id="3.50.50.60">
    <property type="entry name" value="FAD/NAD(P)-binding domain"/>
    <property type="match status" value="1"/>
</dbReference>
<dbReference type="STRING" id="1810919.A0A3D8S5H6"/>
<comment type="caution">
    <text evidence="2">The sequence shown here is derived from an EMBL/GenBank/DDBJ whole genome shotgun (WGS) entry which is preliminary data.</text>
</comment>
<dbReference type="PANTHER" id="PTHR43539:SF68">
    <property type="entry name" value="FLAVIN-BINDING MONOOXYGENASE-LIKE PROTEIN (AFU_ORTHOLOGUE AFUA_4G09220)"/>
    <property type="match status" value="1"/>
</dbReference>
<dbReference type="RefSeq" id="XP_026604618.1">
    <property type="nucleotide sequence ID" value="XM_026747138.1"/>
</dbReference>
<evidence type="ECO:0000256" key="1">
    <source>
        <dbReference type="ARBA" id="ARBA00023002"/>
    </source>
</evidence>
<proteinExistence type="predicted"/>
<gene>
    <name evidence="2" type="ORF">DSM5745_05122</name>
</gene>
<evidence type="ECO:0008006" key="4">
    <source>
        <dbReference type="Google" id="ProtNLM"/>
    </source>
</evidence>
<dbReference type="Pfam" id="PF13738">
    <property type="entry name" value="Pyr_redox_3"/>
    <property type="match status" value="1"/>
</dbReference>
<dbReference type="InterPro" id="IPR050982">
    <property type="entry name" value="Auxin_biosynth/cation_transpt"/>
</dbReference>
<dbReference type="SUPFAM" id="SSF51905">
    <property type="entry name" value="FAD/NAD(P)-binding domain"/>
    <property type="match status" value="1"/>
</dbReference>
<name>A0A3D8S5H6_9EURO</name>
<protein>
    <recommendedName>
        <fullName evidence="4">FAD/NAD(P)-binding domain-containing protein</fullName>
    </recommendedName>
</protein>